<dbReference type="PROSITE" id="PS50012">
    <property type="entry name" value="RCC1_3"/>
    <property type="match status" value="1"/>
</dbReference>
<organism evidence="1 2">
    <name type="scientific">Buttiauxella selenatireducens</name>
    <dbReference type="NCBI Taxonomy" id="3073902"/>
    <lineage>
        <taxon>Bacteria</taxon>
        <taxon>Pseudomonadati</taxon>
        <taxon>Pseudomonadota</taxon>
        <taxon>Gammaproteobacteria</taxon>
        <taxon>Enterobacterales</taxon>
        <taxon>Enterobacteriaceae</taxon>
        <taxon>Buttiauxella</taxon>
    </lineage>
</organism>
<dbReference type="InterPro" id="IPR051553">
    <property type="entry name" value="Ran_GTPase-activating"/>
</dbReference>
<protein>
    <recommendedName>
        <fullName evidence="3">Regulator of chromosome condensation RCC1</fullName>
    </recommendedName>
</protein>
<evidence type="ECO:0000313" key="1">
    <source>
        <dbReference type="EMBL" id="WMY72839.1"/>
    </source>
</evidence>
<sequence>MTPSLKIMGARTQNATSYLFARHRLVALDSATLTPVVAEWRYEGETASVSSNAFTDTHPEKKLYASAAGYIGRVSLNVSNVDGNLFATVARKNDGTATSWGLDSSGGEPPVSTRNHGVISFAGFNQALCALNDEGQVFAWGFETLAGKKLAIPENIAILRDIVSIRGGKNAMVALRATGQVVAWGTDSAAANVPAEIEALTDIVDIVANDAAFVARRATGHIVAWGSTEYGGNLPAEIALLTDIVDVQSTFSAFAARRANGHVVAWGNSAQGGLLPDVVAALSDITDITGAIDTFVARRASGHVVAWGVNVELPAEIVLLNDVVDVQMTDRAVILLRANGHVAAWGNTASGAAVPATLSDVVALTCSTNSVAALKSDGRVVGWGQYSTEGMLLQLQNISAVYANRDSFFAINAGNELVVWGNKGSGGNMTDVPADLQGNISYTNPTDKLKVMGARSNHMVMKRLVALDPETLLPVEANWRYVGEDSVFTGKYFTDTRWAKRLEISINNFAPVILNALNVICQQWSYSAIRNDGKAVAWGADDSGGYPPTDDRNHNVLEIGSNSYAPCARNAAGQLFAWFGQAKFVIPDNIAALTDVVKILGSEYTFSALRTNGSVVAWGRSDTLAPPYFLPPEIVVLADIIDIYASSFGSYAALRATGQVVAWGESDYQSTSVPADIAALTDIVSVSEGGNDVFIALRSNHSIVQWGDVENDKALPDEIAALTDIVEVRSWGWGGRQGPLNVAFRSTGHIVAWGTGNSSVLPANIAALTDIVDVQFNGTVLGALRSDGTVVLWGNTANPKDLEVPEGLSDVVILAGSQYAFAALKRDGTVVRWGTDVVGYDDTKFLEPKLSNICAIYGNPYDPSFCVLKNDHSVLAWGGNRGMTFQVWDVPADLQGNISYEVSNT</sequence>
<dbReference type="Proteomes" id="UP001246690">
    <property type="component" value="Chromosome"/>
</dbReference>
<dbReference type="InterPro" id="IPR009091">
    <property type="entry name" value="RCC1/BLIP-II"/>
</dbReference>
<dbReference type="PANTHER" id="PTHR45982:SF1">
    <property type="entry name" value="REGULATOR OF CHROMOSOME CONDENSATION"/>
    <property type="match status" value="1"/>
</dbReference>
<gene>
    <name evidence="1" type="ORF">RHD99_15335</name>
</gene>
<keyword evidence="2" id="KW-1185">Reference proteome</keyword>
<proteinExistence type="predicted"/>
<dbReference type="SUPFAM" id="SSF50985">
    <property type="entry name" value="RCC1/BLIP-II"/>
    <property type="match status" value="4"/>
</dbReference>
<dbReference type="RefSeq" id="WP_309875004.1">
    <property type="nucleotide sequence ID" value="NZ_CP133838.1"/>
</dbReference>
<dbReference type="Gene3D" id="2.130.10.30">
    <property type="entry name" value="Regulator of chromosome condensation 1/beta-lactamase-inhibitor protein II"/>
    <property type="match status" value="5"/>
</dbReference>
<reference evidence="1 2" key="1">
    <citation type="submission" date="2023-09" db="EMBL/GenBank/DDBJ databases">
        <title>Buttiauxella selenatireducens sp. nov., isolated from the rhizosphere of Cardamine hupingshanesis.</title>
        <authorList>
            <person name="Zhang S."/>
            <person name="Xu Z."/>
            <person name="Wang H."/>
            <person name="Guo Y."/>
        </authorList>
    </citation>
    <scope>NUCLEOTIDE SEQUENCE [LARGE SCALE GENOMIC DNA]</scope>
    <source>
        <strain evidence="1 2">R73</strain>
    </source>
</reference>
<name>A0ABY9S5P4_9ENTR</name>
<evidence type="ECO:0008006" key="3">
    <source>
        <dbReference type="Google" id="ProtNLM"/>
    </source>
</evidence>
<accession>A0ABY9S5P4</accession>
<dbReference type="EMBL" id="CP133838">
    <property type="protein sequence ID" value="WMY72839.1"/>
    <property type="molecule type" value="Genomic_DNA"/>
</dbReference>
<dbReference type="InterPro" id="IPR000408">
    <property type="entry name" value="Reg_chr_condens"/>
</dbReference>
<evidence type="ECO:0000313" key="2">
    <source>
        <dbReference type="Proteomes" id="UP001246690"/>
    </source>
</evidence>
<dbReference type="PANTHER" id="PTHR45982">
    <property type="entry name" value="REGULATOR OF CHROMOSOME CONDENSATION"/>
    <property type="match status" value="1"/>
</dbReference>